<evidence type="ECO:0000313" key="3">
    <source>
        <dbReference type="Proteomes" id="UP000717835"/>
    </source>
</evidence>
<dbReference type="InterPro" id="IPR041700">
    <property type="entry name" value="OMP_b-brl_3"/>
</dbReference>
<dbReference type="Pfam" id="PF14905">
    <property type="entry name" value="OMP_b-brl_3"/>
    <property type="match status" value="1"/>
</dbReference>
<dbReference type="EMBL" id="DYVX01000003">
    <property type="protein sequence ID" value="HJF90887.1"/>
    <property type="molecule type" value="Genomic_DNA"/>
</dbReference>
<reference evidence="2" key="2">
    <citation type="submission" date="2021-09" db="EMBL/GenBank/DDBJ databases">
        <authorList>
            <person name="Gilroy R."/>
        </authorList>
    </citation>
    <scope>NUCLEOTIDE SEQUENCE</scope>
    <source>
        <strain evidence="2">CHK55-1828</strain>
    </source>
</reference>
<name>A0A921HUY2_9BACT</name>
<reference evidence="2" key="1">
    <citation type="journal article" date="2021" name="PeerJ">
        <title>Extensive microbial diversity within the chicken gut microbiome revealed by metagenomics and culture.</title>
        <authorList>
            <person name="Gilroy R."/>
            <person name="Ravi A."/>
            <person name="Getino M."/>
            <person name="Pursley I."/>
            <person name="Horton D.L."/>
            <person name="Alikhan N.F."/>
            <person name="Baker D."/>
            <person name="Gharbi K."/>
            <person name="Hall N."/>
            <person name="Watson M."/>
            <person name="Adriaenssens E.M."/>
            <person name="Foster-Nyarko E."/>
            <person name="Jarju S."/>
            <person name="Secka A."/>
            <person name="Antonio M."/>
            <person name="Oren A."/>
            <person name="Chaudhuri R.R."/>
            <person name="La Ragione R."/>
            <person name="Hildebrand F."/>
            <person name="Pallen M.J."/>
        </authorList>
    </citation>
    <scope>NUCLEOTIDE SEQUENCE</scope>
    <source>
        <strain evidence="2">CHK55-1828</strain>
    </source>
</reference>
<dbReference type="SUPFAM" id="SSF56935">
    <property type="entry name" value="Porins"/>
    <property type="match status" value="1"/>
</dbReference>
<organism evidence="2 3">
    <name type="scientific">Mediterranea massiliensis</name>
    <dbReference type="NCBI Taxonomy" id="1841865"/>
    <lineage>
        <taxon>Bacteria</taxon>
        <taxon>Pseudomonadati</taxon>
        <taxon>Bacteroidota</taxon>
        <taxon>Bacteroidia</taxon>
        <taxon>Bacteroidales</taxon>
        <taxon>Bacteroidaceae</taxon>
        <taxon>Mediterranea</taxon>
    </lineage>
</organism>
<evidence type="ECO:0000313" key="2">
    <source>
        <dbReference type="EMBL" id="HJF90887.1"/>
    </source>
</evidence>
<dbReference type="Proteomes" id="UP000717835">
    <property type="component" value="Unassembled WGS sequence"/>
</dbReference>
<proteinExistence type="predicted"/>
<accession>A0A921HUY2</accession>
<dbReference type="RefSeq" id="WP_276825573.1">
    <property type="nucleotide sequence ID" value="NZ_DYVX01000003.1"/>
</dbReference>
<gene>
    <name evidence="2" type="ORF">K8W02_00660</name>
</gene>
<evidence type="ECO:0000259" key="1">
    <source>
        <dbReference type="Pfam" id="PF14905"/>
    </source>
</evidence>
<dbReference type="AlphaFoldDB" id="A0A921HUY2"/>
<comment type="caution">
    <text evidence="2">The sequence shown here is derived from an EMBL/GenBank/DDBJ whole genome shotgun (WGS) entry which is preliminary data.</text>
</comment>
<feature type="domain" description="Outer membrane protein beta-barrel" evidence="1">
    <location>
        <begin position="310"/>
        <end position="693"/>
    </location>
</feature>
<protein>
    <submittedName>
        <fullName evidence="2">Outer membrane beta-barrel protein</fullName>
    </submittedName>
</protein>
<sequence length="712" mass="81404">MNWNVWIWAGCLFGTLPLAAQENLEKENQRTLSADSLVTGDARMDSLYRHLPEVMVVGERPVVKASAGKLEYDLPRMIKDRPVDNVYEALKELPGVVEQDGALTLGMQGVTVVLDGKVTNMSSAQLYALLKSLPADRIERVEVMYNAPARYQVRGAMINVRLRHRIGDPGVVQGELYGKYNQEHEASFEERASLLYNGRKFSADFLYSHTHGESFSTTDKEARHWQQADGSTHLIDNHEEMRGRSHTHSFRLGTDYTLAENHSLSFVYNGAYATSHTRQNSTGTQTAESVSGQTSWLHNGRLDYQAPFGLNAGAEFTWYNAPGNQLLHSRMGDDALDFYTEDGQRINAWKFFLAQEHQLKNGWGLNYGAIYTTSVDHSYQTYENEELKTKNEESGLPDDVRSHRREQTLNLYAGFSKSFGRKLMTDFSLAVERYKTPVWDEWDVYPVLNLTYLPADGHILQLNFSSDKSYPGYWAVQDVISYLGGGYSEIHGNPLLKPEIDYSTSLTYILRSKYVFRAWFNHTKDRALQTLYQSPDELLELYKYLNFDFEQQAGLQASVPFKAGRWLDSRLTLIGLWMRQKDSDFYDLPFDRHRLLGIAVLNNTFTLSRKPDIRLTIDGRLQGRAIQGIYDIPTCGDLSATLRYTFLGGNAVLTAWCRDILQTSMPCPQIRYEHQWVTNEYSSFRSVGLSFAWKFGGYKEKKREAVDTSRFK</sequence>